<keyword evidence="6" id="KW-0812">Transmembrane</keyword>
<dbReference type="PANTHER" id="PTHR46698">
    <property type="entry name" value="CROSSVEINLESS 2"/>
    <property type="match status" value="1"/>
</dbReference>
<dbReference type="PROSITE" id="PS01208">
    <property type="entry name" value="VWFC_1"/>
    <property type="match status" value="1"/>
</dbReference>
<keyword evidence="2" id="KW-0964">Secreted</keyword>
<evidence type="ECO:0000259" key="7">
    <source>
        <dbReference type="PROSITE" id="PS50041"/>
    </source>
</evidence>
<dbReference type="SUPFAM" id="SSF57603">
    <property type="entry name" value="FnI-like domain"/>
    <property type="match status" value="3"/>
</dbReference>
<dbReference type="SMART" id="SM00832">
    <property type="entry name" value="C8"/>
    <property type="match status" value="1"/>
</dbReference>
<evidence type="ECO:0000313" key="10">
    <source>
        <dbReference type="EMBL" id="VDI69652.1"/>
    </source>
</evidence>
<dbReference type="PROSITE" id="PS00615">
    <property type="entry name" value="C_TYPE_LECTIN_1"/>
    <property type="match status" value="1"/>
</dbReference>
<keyword evidence="4" id="KW-0677">Repeat</keyword>
<dbReference type="PROSITE" id="PS51233">
    <property type="entry name" value="VWFD"/>
    <property type="match status" value="1"/>
</dbReference>
<dbReference type="PROSITE" id="PS50184">
    <property type="entry name" value="VWFC_2"/>
    <property type="match status" value="2"/>
</dbReference>
<evidence type="ECO:0000256" key="5">
    <source>
        <dbReference type="ARBA" id="ARBA00023157"/>
    </source>
</evidence>
<proteinExistence type="predicted"/>
<dbReference type="CDD" id="cd00037">
    <property type="entry name" value="CLECT"/>
    <property type="match status" value="1"/>
</dbReference>
<organism evidence="10 11">
    <name type="scientific">Mytilus galloprovincialis</name>
    <name type="common">Mediterranean mussel</name>
    <dbReference type="NCBI Taxonomy" id="29158"/>
    <lineage>
        <taxon>Eukaryota</taxon>
        <taxon>Metazoa</taxon>
        <taxon>Spiralia</taxon>
        <taxon>Lophotrochozoa</taxon>
        <taxon>Mollusca</taxon>
        <taxon>Bivalvia</taxon>
        <taxon>Autobranchia</taxon>
        <taxon>Pteriomorphia</taxon>
        <taxon>Mytilida</taxon>
        <taxon>Mytiloidea</taxon>
        <taxon>Mytilidae</taxon>
        <taxon>Mytilinae</taxon>
        <taxon>Mytilus</taxon>
    </lineage>
</organism>
<dbReference type="SUPFAM" id="SSF56436">
    <property type="entry name" value="C-type lectin-like"/>
    <property type="match status" value="1"/>
</dbReference>
<keyword evidence="11" id="KW-1185">Reference proteome</keyword>
<evidence type="ECO:0000256" key="1">
    <source>
        <dbReference type="ARBA" id="ARBA00004613"/>
    </source>
</evidence>
<evidence type="ECO:0000256" key="3">
    <source>
        <dbReference type="ARBA" id="ARBA00022729"/>
    </source>
</evidence>
<dbReference type="EMBL" id="UYJE01009057">
    <property type="protein sequence ID" value="VDI69652.1"/>
    <property type="molecule type" value="Genomic_DNA"/>
</dbReference>
<dbReference type="InterPro" id="IPR052424">
    <property type="entry name" value="Kielin_Chordin-BMP_Reg"/>
</dbReference>
<comment type="subcellular location">
    <subcellularLocation>
        <location evidence="1">Secreted</location>
    </subcellularLocation>
</comment>
<reference evidence="10" key="1">
    <citation type="submission" date="2018-11" db="EMBL/GenBank/DDBJ databases">
        <authorList>
            <person name="Alioto T."/>
            <person name="Alioto T."/>
        </authorList>
    </citation>
    <scope>NUCLEOTIDE SEQUENCE</scope>
</reference>
<evidence type="ECO:0000256" key="2">
    <source>
        <dbReference type="ARBA" id="ARBA00022525"/>
    </source>
</evidence>
<feature type="domain" description="C-type lectin" evidence="7">
    <location>
        <begin position="652"/>
        <end position="768"/>
    </location>
</feature>
<sequence>MLILTINYRNHRCYVILWMLHTLTFLFAPVGSQLVGTISRCDTEGEDIYIEGITGPCIRCFCKNGEVRCEREVCQSLEGCYMILFDNPWQKNQCCEVCKRCQYQGKAFDSGQSWVEADDPCVTLHCRAGVITRSEMKCYTPCMDTVTTPGLCCGSCTGCKYQGKQLSDGESFTLKSDSCTKCLCQRGSIVCQKQACPVLNCPANVIYTPNGSCCAVCSGERRIFNLPGGRCFFQNKIYKTGQLFMPGNCTKCTCMEGTAICDRESCPPLTCSLDRAFQPKDSCCKICPSKDPCEYKVEGVCTVYGDPHYRTFDGKIFNFQGPCKYLLAEDESGKSFAIRVRNEARTSPWFTWTKMLSIFISGHKVGLHQKRVVKVNRKRVRLPFTKIPHFKLYREGQSIVFQSKIGLKVVWDGHSYVEVTVASRYRTKMQGLCGNYNGNADDDMRGRDQKVYKSSEEFGDTWRVGSRAACAIVDKQETKLPSCDTEKHALKRAKTECSTILGSMFTKCRRRVDVGPYYRSCITDMCDCPQDQICACESFKAYAHACSRFGISTKWDERNMSTSMPEGARFKKCTKNVNEPVLITRTQFIFGRYDDYKGYIRSLNLIRPYESQTEYLLQIMKLVGHVLIVLFVRFVDVDSLLISNCPHGWLPHSGHCYGFFKHLVSWYDASSACKAHTGYLATIETSDENTFLKTQSKIINANFWVGGEDDLIEGEWTWAETDEPFDFTDWISTQPDNSQGEDCLALWQAASWQWNDWSCESHSYYICEKSISGSGGAIIGK</sequence>
<evidence type="ECO:0000256" key="6">
    <source>
        <dbReference type="SAM" id="Phobius"/>
    </source>
</evidence>
<dbReference type="PANTHER" id="PTHR46698:SF4">
    <property type="entry name" value="CROSSVEINLESS 2"/>
    <property type="match status" value="1"/>
</dbReference>
<keyword evidence="3" id="KW-0732">Signal</keyword>
<dbReference type="Pfam" id="PF00059">
    <property type="entry name" value="Lectin_C"/>
    <property type="match status" value="1"/>
</dbReference>
<feature type="domain" description="VWFD" evidence="9">
    <location>
        <begin position="299"/>
        <end position="471"/>
    </location>
</feature>
<gene>
    <name evidence="10" type="ORF">MGAL_10B020387</name>
</gene>
<dbReference type="OrthoDB" id="6019304at2759"/>
<dbReference type="InterPro" id="IPR014853">
    <property type="entry name" value="VWF/SSPO/ZAN-like_Cys-rich_dom"/>
</dbReference>
<dbReference type="InterPro" id="IPR018378">
    <property type="entry name" value="C-type_lectin_CS"/>
</dbReference>
<dbReference type="InterPro" id="IPR001304">
    <property type="entry name" value="C-type_lectin-like"/>
</dbReference>
<keyword evidence="6" id="KW-0472">Membrane</keyword>
<evidence type="ECO:0000259" key="9">
    <source>
        <dbReference type="PROSITE" id="PS51233"/>
    </source>
</evidence>
<dbReference type="Gene3D" id="3.10.100.10">
    <property type="entry name" value="Mannose-Binding Protein A, subunit A"/>
    <property type="match status" value="1"/>
</dbReference>
<accession>A0A8B6GW29</accession>
<dbReference type="InterPro" id="IPR001846">
    <property type="entry name" value="VWF_type-D"/>
</dbReference>
<dbReference type="Pfam" id="PF00094">
    <property type="entry name" value="VWD"/>
    <property type="match status" value="1"/>
</dbReference>
<name>A0A8B6GW29_MYTGA</name>
<dbReference type="SMART" id="SM00214">
    <property type="entry name" value="VWC"/>
    <property type="match status" value="3"/>
</dbReference>
<dbReference type="InterPro" id="IPR001007">
    <property type="entry name" value="VWF_dom"/>
</dbReference>
<dbReference type="SMART" id="SM00215">
    <property type="entry name" value="VWC_out"/>
    <property type="match status" value="2"/>
</dbReference>
<feature type="domain" description="VWFC" evidence="8">
    <location>
        <begin position="229"/>
        <end position="288"/>
    </location>
</feature>
<dbReference type="SMART" id="SM00034">
    <property type="entry name" value="CLECT"/>
    <property type="match status" value="1"/>
</dbReference>
<evidence type="ECO:0000256" key="4">
    <source>
        <dbReference type="ARBA" id="ARBA00022737"/>
    </source>
</evidence>
<dbReference type="SMART" id="SM00216">
    <property type="entry name" value="VWD"/>
    <property type="match status" value="1"/>
</dbReference>
<dbReference type="AlphaFoldDB" id="A0A8B6GW29"/>
<dbReference type="InterPro" id="IPR016186">
    <property type="entry name" value="C-type_lectin-like/link_sf"/>
</dbReference>
<dbReference type="InterPro" id="IPR016187">
    <property type="entry name" value="CTDL_fold"/>
</dbReference>
<dbReference type="Gene3D" id="6.20.200.20">
    <property type="match status" value="4"/>
</dbReference>
<feature type="transmembrane region" description="Helical" evidence="6">
    <location>
        <begin position="12"/>
        <end position="31"/>
    </location>
</feature>
<evidence type="ECO:0000259" key="8">
    <source>
        <dbReference type="PROSITE" id="PS50184"/>
    </source>
</evidence>
<feature type="domain" description="VWFC" evidence="8">
    <location>
        <begin position="157"/>
        <end position="218"/>
    </location>
</feature>
<protein>
    <submittedName>
        <fullName evidence="10">Uncharacterized protein</fullName>
    </submittedName>
</protein>
<dbReference type="Proteomes" id="UP000596742">
    <property type="component" value="Unassembled WGS sequence"/>
</dbReference>
<dbReference type="Pfam" id="PF00093">
    <property type="entry name" value="VWC"/>
    <property type="match status" value="2"/>
</dbReference>
<dbReference type="GO" id="GO:0005576">
    <property type="term" value="C:extracellular region"/>
    <property type="evidence" value="ECO:0007669"/>
    <property type="project" value="UniProtKB-SubCell"/>
</dbReference>
<keyword evidence="6" id="KW-1133">Transmembrane helix</keyword>
<dbReference type="PROSITE" id="PS50041">
    <property type="entry name" value="C_TYPE_LECTIN_2"/>
    <property type="match status" value="1"/>
</dbReference>
<comment type="caution">
    <text evidence="10">The sequence shown here is derived from an EMBL/GenBank/DDBJ whole genome shotgun (WGS) entry which is preliminary data.</text>
</comment>
<dbReference type="Pfam" id="PF08742">
    <property type="entry name" value="C8"/>
    <property type="match status" value="1"/>
</dbReference>
<evidence type="ECO:0000313" key="11">
    <source>
        <dbReference type="Proteomes" id="UP000596742"/>
    </source>
</evidence>
<keyword evidence="5" id="KW-1015">Disulfide bond</keyword>